<feature type="compositionally biased region" description="Basic and acidic residues" evidence="1">
    <location>
        <begin position="105"/>
        <end position="128"/>
    </location>
</feature>
<gene>
    <name evidence="3" type="ORF">KZO87_01540</name>
</gene>
<feature type="region of interest" description="Disordered" evidence="1">
    <location>
        <begin position="105"/>
        <end position="138"/>
    </location>
</feature>
<evidence type="ECO:0000256" key="2">
    <source>
        <dbReference type="SAM" id="SignalP"/>
    </source>
</evidence>
<proteinExistence type="predicted"/>
<evidence type="ECO:0000256" key="1">
    <source>
        <dbReference type="SAM" id="MobiDB-lite"/>
    </source>
</evidence>
<dbReference type="RefSeq" id="WP_261535457.1">
    <property type="nucleotide sequence ID" value="NZ_JAHXDE010000001.1"/>
</dbReference>
<evidence type="ECO:0000313" key="4">
    <source>
        <dbReference type="Proteomes" id="UP001145353"/>
    </source>
</evidence>
<organism evidence="3 4">
    <name type="scientific">Chromohalobacter moromii</name>
    <dbReference type="NCBI Taxonomy" id="2860329"/>
    <lineage>
        <taxon>Bacteria</taxon>
        <taxon>Pseudomonadati</taxon>
        <taxon>Pseudomonadota</taxon>
        <taxon>Gammaproteobacteria</taxon>
        <taxon>Oceanospirillales</taxon>
        <taxon>Halomonadaceae</taxon>
        <taxon>Chromohalobacter</taxon>
    </lineage>
</organism>
<sequence>MTNLSNWRAASAGIVALLLSSTMMMSGAALAQEAAASSDVQKGQATEAGEVSEKSTGVSDEEASFGQGGAQTPLDQRRNAVTFDQMDIDADGVLSEEEARQADRLDLFERLDDGEGEVTRETFRDKIGSDTLPDAQDK</sequence>
<reference evidence="3" key="1">
    <citation type="submission" date="2021-07" db="EMBL/GenBank/DDBJ databases">
        <authorList>
            <person name="Luelf R.H."/>
        </authorList>
    </citation>
    <scope>NUCLEOTIDE SEQUENCE</scope>
    <source>
        <strain evidence="3">TMW 2.2304</strain>
    </source>
</reference>
<feature type="signal peptide" evidence="2">
    <location>
        <begin position="1"/>
        <end position="31"/>
    </location>
</feature>
<dbReference type="EMBL" id="JAHXDE010000001">
    <property type="protein sequence ID" value="MCT8504054.1"/>
    <property type="molecule type" value="Genomic_DNA"/>
</dbReference>
<comment type="caution">
    <text evidence="3">The sequence shown here is derived from an EMBL/GenBank/DDBJ whole genome shotgun (WGS) entry which is preliminary data.</text>
</comment>
<name>A0A9X2X0E6_9GAMM</name>
<dbReference type="AlphaFoldDB" id="A0A9X2X0E6"/>
<dbReference type="Proteomes" id="UP001145353">
    <property type="component" value="Unassembled WGS sequence"/>
</dbReference>
<evidence type="ECO:0008006" key="5">
    <source>
        <dbReference type="Google" id="ProtNLM"/>
    </source>
</evidence>
<feature type="region of interest" description="Disordered" evidence="1">
    <location>
        <begin position="29"/>
        <end position="78"/>
    </location>
</feature>
<feature type="chain" id="PRO_5040829741" description="EF-hand domain-containing protein" evidence="2">
    <location>
        <begin position="32"/>
        <end position="138"/>
    </location>
</feature>
<keyword evidence="2" id="KW-0732">Signal</keyword>
<reference evidence="3" key="2">
    <citation type="journal article" date="2022" name="Syst. Appl. Microbiol.">
        <title>Chromohalobacter moromii sp. nov., a moderately halophilic bacterium isolated from lupine-based moromi fermentation.</title>
        <authorList>
            <person name="Lulf R.H."/>
            <person name="Hilgarth M."/>
            <person name="Ehrmann M.A."/>
        </authorList>
    </citation>
    <scope>NUCLEOTIDE SEQUENCE</scope>
    <source>
        <strain evidence="3">TMW 2.2304</strain>
    </source>
</reference>
<evidence type="ECO:0000313" key="3">
    <source>
        <dbReference type="EMBL" id="MCT8504054.1"/>
    </source>
</evidence>
<protein>
    <recommendedName>
        <fullName evidence="5">EF-hand domain-containing protein</fullName>
    </recommendedName>
</protein>
<keyword evidence="4" id="KW-1185">Reference proteome</keyword>
<accession>A0A9X2X0E6</accession>